<organism evidence="1 2">
    <name type="scientific">Pseudomonas syringae pv. spinaceae</name>
    <dbReference type="NCBI Taxonomy" id="264459"/>
    <lineage>
        <taxon>Bacteria</taxon>
        <taxon>Pseudomonadati</taxon>
        <taxon>Pseudomonadota</taxon>
        <taxon>Gammaproteobacteria</taxon>
        <taxon>Pseudomonadales</taxon>
        <taxon>Pseudomonadaceae</taxon>
        <taxon>Pseudomonas</taxon>
        <taxon>Pseudomonas syringae</taxon>
    </lineage>
</organism>
<sequence>MIGSAGIATWRLSSARATYKDREMQSSKPTVIYLDSSDYSTLTRPRLEPAQSQQLAALKALKKRKDVMFVYSGAHIAEMSPLEAQYASAGVERTALMVELCGRTTMISYDRLMKAELLRLVERDPAPADMLDANGGWFPDMGALMSPLDELDIPGMMQEEMDKHQMNRKGRRILQKSMSKQGGFNSNFEKNTGETLDFTELLKKVPMRKRDAAVLKRYVLGTATRAQADQAFLESLRDPTFMSQWFIHNHHQLGAVVEWVRKPAQQLLASCQQTLDDLNDQLARLSKSERAEAMQSVKGERWTKLKKQGVLDIVNNLLERLQPEAPKCEDASLIERYCPGLFVCINAFYTSLHKSLGASGREPKASDFVDLIHALYIPYVSYFRADRYMCGVLQPLAEALNTRVVASPAAIIEALEVGESQVV</sequence>
<dbReference type="EMBL" id="LJRI01001595">
    <property type="protein sequence ID" value="KPY56754.1"/>
    <property type="molecule type" value="Genomic_DNA"/>
</dbReference>
<reference evidence="1 2" key="1">
    <citation type="submission" date="2015-09" db="EMBL/GenBank/DDBJ databases">
        <title>Genome announcement of multiple Pseudomonas syringae strains.</title>
        <authorList>
            <person name="Thakur S."/>
            <person name="Wang P.W."/>
            <person name="Gong Y."/>
            <person name="Weir B.S."/>
            <person name="Guttman D.S."/>
        </authorList>
    </citation>
    <scope>NUCLEOTIDE SEQUENCE [LARGE SCALE GENOMIC DNA]</scope>
    <source>
        <strain evidence="1 2">ICMP16929</strain>
    </source>
</reference>
<evidence type="ECO:0000313" key="1">
    <source>
        <dbReference type="EMBL" id="KPY56754.1"/>
    </source>
</evidence>
<comment type="caution">
    <text evidence="1">The sequence shown here is derived from an EMBL/GenBank/DDBJ whole genome shotgun (WGS) entry which is preliminary data.</text>
</comment>
<dbReference type="RefSeq" id="WP_080397450.1">
    <property type="nucleotide sequence ID" value="NZ_LJRI01001595.1"/>
</dbReference>
<accession>A0A0Q0A5C9</accession>
<proteinExistence type="predicted"/>
<name>A0A0Q0A5C9_PSESX</name>
<dbReference type="AlphaFoldDB" id="A0A0Q0A5C9"/>
<gene>
    <name evidence="1" type="ORF">ALO94_04148</name>
</gene>
<protein>
    <submittedName>
        <fullName evidence="1">Uncharacterized protein</fullName>
    </submittedName>
</protein>
<dbReference type="Proteomes" id="UP000050384">
    <property type="component" value="Unassembled WGS sequence"/>
</dbReference>
<evidence type="ECO:0000313" key="2">
    <source>
        <dbReference type="Proteomes" id="UP000050384"/>
    </source>
</evidence>
<dbReference type="PATRIC" id="fig|264459.3.peg.6497"/>